<feature type="region of interest" description="Disordered" evidence="1">
    <location>
        <begin position="1"/>
        <end position="26"/>
    </location>
</feature>
<dbReference type="PANTHER" id="PTHR21354">
    <property type="entry name" value="ZINC FINGER PROTEIN 511"/>
    <property type="match status" value="1"/>
</dbReference>
<protein>
    <submittedName>
        <fullName evidence="3">Zinc finger protein</fullName>
    </submittedName>
</protein>
<dbReference type="OrthoDB" id="18440at2759"/>
<organism evidence="3 4">
    <name type="scientific">Hyphodiscus hymeniophilus</name>
    <dbReference type="NCBI Taxonomy" id="353542"/>
    <lineage>
        <taxon>Eukaryota</taxon>
        <taxon>Fungi</taxon>
        <taxon>Dikarya</taxon>
        <taxon>Ascomycota</taxon>
        <taxon>Pezizomycotina</taxon>
        <taxon>Leotiomycetes</taxon>
        <taxon>Helotiales</taxon>
        <taxon>Hyphodiscaceae</taxon>
        <taxon>Hyphodiscus</taxon>
    </lineage>
</organism>
<sequence>MAKRSREDFEPSTPDSEKPGDTEAGVRLVVHQSTVADLPSNSSKIIHLDSDSGEARPAPEMICSLPPHRQTLSFSTYEDYEVHYLKSHTNRCTECRKNLPTEHFLSLHIEENHDSLVSVRKERGEKTYACFVEDCDRKCSTPQKRRMHLVDKHFFPKDYDFYVVNDGIDRRSSMLRSGRHRRQSSAAQNIAITDEKARHRSSTLETNTEVEVMSNGEQSPQEVSPEGTRMLTPESSQEDADMEGLAGAMSALKFIPPSVRFGHRGRGRGRGGFSKT</sequence>
<dbReference type="Proteomes" id="UP000785200">
    <property type="component" value="Unassembled WGS sequence"/>
</dbReference>
<dbReference type="PANTHER" id="PTHR21354:SF0">
    <property type="entry name" value="ZINC FINGER PROTEIN 511"/>
    <property type="match status" value="1"/>
</dbReference>
<reference evidence="3" key="1">
    <citation type="submission" date="2019-07" db="EMBL/GenBank/DDBJ databases">
        <title>Hyphodiscus hymeniophilus genome sequencing and assembly.</title>
        <authorList>
            <person name="Kramer G."/>
            <person name="Nodwell J."/>
        </authorList>
    </citation>
    <scope>NUCLEOTIDE SEQUENCE</scope>
    <source>
        <strain evidence="3">ATCC 34498</strain>
    </source>
</reference>
<dbReference type="PROSITE" id="PS00028">
    <property type="entry name" value="ZINC_FINGER_C2H2_1"/>
    <property type="match status" value="1"/>
</dbReference>
<feature type="compositionally biased region" description="Basic and acidic residues" evidence="1">
    <location>
        <begin position="1"/>
        <end position="21"/>
    </location>
</feature>
<feature type="domain" description="C2H2-type" evidence="2">
    <location>
        <begin position="92"/>
        <end position="113"/>
    </location>
</feature>
<dbReference type="InterPro" id="IPR013087">
    <property type="entry name" value="Znf_C2H2_type"/>
</dbReference>
<dbReference type="InterPro" id="IPR039258">
    <property type="entry name" value="ZNF511"/>
</dbReference>
<dbReference type="EMBL" id="VNKQ01000010">
    <property type="protein sequence ID" value="KAG0648354.1"/>
    <property type="molecule type" value="Genomic_DNA"/>
</dbReference>
<name>A0A9P6VIE2_9HELO</name>
<dbReference type="SMART" id="SM00355">
    <property type="entry name" value="ZnF_C2H2"/>
    <property type="match status" value="2"/>
</dbReference>
<evidence type="ECO:0000256" key="1">
    <source>
        <dbReference type="SAM" id="MobiDB-lite"/>
    </source>
</evidence>
<keyword evidence="4" id="KW-1185">Reference proteome</keyword>
<comment type="caution">
    <text evidence="3">The sequence shown here is derived from an EMBL/GenBank/DDBJ whole genome shotgun (WGS) entry which is preliminary data.</text>
</comment>
<evidence type="ECO:0000313" key="4">
    <source>
        <dbReference type="Proteomes" id="UP000785200"/>
    </source>
</evidence>
<dbReference type="AlphaFoldDB" id="A0A9P6VIE2"/>
<proteinExistence type="predicted"/>
<evidence type="ECO:0000259" key="2">
    <source>
        <dbReference type="PROSITE" id="PS00028"/>
    </source>
</evidence>
<accession>A0A9P6VIE2</accession>
<feature type="compositionally biased region" description="Polar residues" evidence="1">
    <location>
        <begin position="203"/>
        <end position="222"/>
    </location>
</feature>
<evidence type="ECO:0000313" key="3">
    <source>
        <dbReference type="EMBL" id="KAG0648354.1"/>
    </source>
</evidence>
<gene>
    <name evidence="3" type="ORF">D0Z07_5444</name>
</gene>
<feature type="region of interest" description="Disordered" evidence="1">
    <location>
        <begin position="174"/>
        <end position="241"/>
    </location>
</feature>